<evidence type="ECO:0000256" key="10">
    <source>
        <dbReference type="HAMAP-Rule" id="MF_00815"/>
    </source>
</evidence>
<dbReference type="GO" id="GO:0042777">
    <property type="term" value="P:proton motive force-driven plasma membrane ATP synthesis"/>
    <property type="evidence" value="ECO:0007669"/>
    <property type="project" value="UniProtKB-UniRule"/>
</dbReference>
<evidence type="ECO:0000256" key="5">
    <source>
        <dbReference type="ARBA" id="ARBA00022781"/>
    </source>
</evidence>
<evidence type="ECO:0000256" key="9">
    <source>
        <dbReference type="ARBA" id="ARBA00023310"/>
    </source>
</evidence>
<keyword evidence="10" id="KW-1003">Cell membrane</keyword>
<reference evidence="11 12" key="1">
    <citation type="submission" date="2014-02" db="EMBL/GenBank/DDBJ databases">
        <title>The small core and large imbalanced accessory genome model reveals a collaborative survival strategy of Sorangium cellulosum strains in nature.</title>
        <authorList>
            <person name="Han K."/>
            <person name="Peng R."/>
            <person name="Blom J."/>
            <person name="Li Y.-Z."/>
        </authorList>
    </citation>
    <scope>NUCLEOTIDE SEQUENCE [LARGE SCALE GENOMIC DNA]</scope>
    <source>
        <strain evidence="11 12">So0008-312</strain>
    </source>
</reference>
<keyword evidence="4 10" id="KW-0813">Transport</keyword>
<comment type="function">
    <text evidence="1 10">Produces ATP from ADP in the presence of a proton gradient across the membrane. The gamma chain is believed to be important in regulating ATPase activity and the flow of protons through the CF(0) complex.</text>
</comment>
<evidence type="ECO:0000256" key="1">
    <source>
        <dbReference type="ARBA" id="ARBA00003456"/>
    </source>
</evidence>
<dbReference type="GO" id="GO:0005524">
    <property type="term" value="F:ATP binding"/>
    <property type="evidence" value="ECO:0007669"/>
    <property type="project" value="UniProtKB-UniRule"/>
</dbReference>
<dbReference type="GO" id="GO:0045259">
    <property type="term" value="C:proton-transporting ATP synthase complex"/>
    <property type="evidence" value="ECO:0007669"/>
    <property type="project" value="UniProtKB-KW"/>
</dbReference>
<name>A0A150Q2S3_SORCE</name>
<evidence type="ECO:0000313" key="12">
    <source>
        <dbReference type="Proteomes" id="UP000075260"/>
    </source>
</evidence>
<gene>
    <name evidence="10" type="primary">atpG</name>
    <name evidence="11" type="ORF">BE15_27320</name>
</gene>
<protein>
    <recommendedName>
        <fullName evidence="10">ATP synthase gamma chain</fullName>
    </recommendedName>
    <alternativeName>
        <fullName evidence="10">ATP synthase F1 sector gamma subunit</fullName>
    </alternativeName>
    <alternativeName>
        <fullName evidence="10">F-ATPase gamma subunit</fullName>
    </alternativeName>
</protein>
<evidence type="ECO:0000256" key="8">
    <source>
        <dbReference type="ARBA" id="ARBA00023196"/>
    </source>
</evidence>
<dbReference type="OrthoDB" id="9812769at2"/>
<dbReference type="HAMAP" id="MF_00815">
    <property type="entry name" value="ATP_synth_gamma_bact"/>
    <property type="match status" value="1"/>
</dbReference>
<evidence type="ECO:0000313" key="11">
    <source>
        <dbReference type="EMBL" id="KYF62274.1"/>
    </source>
</evidence>
<dbReference type="NCBIfam" id="TIGR01146">
    <property type="entry name" value="ATPsyn_F1gamma"/>
    <property type="match status" value="1"/>
</dbReference>
<dbReference type="Gene3D" id="3.40.1380.10">
    <property type="match status" value="1"/>
</dbReference>
<evidence type="ECO:0000256" key="4">
    <source>
        <dbReference type="ARBA" id="ARBA00022448"/>
    </source>
</evidence>
<dbReference type="GO" id="GO:0005886">
    <property type="term" value="C:plasma membrane"/>
    <property type="evidence" value="ECO:0007669"/>
    <property type="project" value="UniProtKB-SubCell"/>
</dbReference>
<keyword evidence="9 10" id="KW-0066">ATP synthesis</keyword>
<dbReference type="InterPro" id="IPR000131">
    <property type="entry name" value="ATP_synth_F1_gsu"/>
</dbReference>
<evidence type="ECO:0000256" key="7">
    <source>
        <dbReference type="ARBA" id="ARBA00023136"/>
    </source>
</evidence>
<dbReference type="SUPFAM" id="SSF52943">
    <property type="entry name" value="ATP synthase (F1-ATPase), gamma subunit"/>
    <property type="match status" value="1"/>
</dbReference>
<comment type="subunit">
    <text evidence="10">F-type ATPases have 2 components, CF(1) - the catalytic core - and CF(0) - the membrane proton channel. CF(1) has five subunits: alpha(3), beta(3), gamma(1), delta(1), epsilon(1). CF(0) has three main subunits: a, b and c.</text>
</comment>
<dbReference type="RefSeq" id="WP_061612715.1">
    <property type="nucleotide sequence ID" value="NZ_JEMA01001108.1"/>
</dbReference>
<sequence length="320" mass="35132">MPSLKSIRKRISSVKSTQKITRAMKMVAGAKLNKAQQRITELRPYAVKVQEVLWEITRDSAAAPSADAPAAERIGAEGEAAVLTGGDTPAHPLLVTRPERRVLLLVLTSDRGLCGAFNTNINKRAEREWKSRTEAGQEVHLAIIGRKGRDYFNRRNAPIREYLPGVWDKLGLETAQAVGAKILAPFNKDEIDAIYLVYNEFKSAITQTVVVERLLPAGAPARSEAEEGDRAGQAAEFLFEPDRGALLERLVPMYVDISVLRALHESMASELGAKLTAMDAANKNAKEMIDSLTLEYNKARQAAITKELMEIIGGSEALKE</sequence>
<comment type="subcellular location">
    <subcellularLocation>
        <location evidence="10">Cell membrane</location>
        <topology evidence="10">Peripheral membrane protein</topology>
    </subcellularLocation>
    <subcellularLocation>
        <location evidence="2">Membrane</location>
        <topology evidence="2">Peripheral membrane protein</topology>
    </subcellularLocation>
</comment>
<keyword evidence="5 10" id="KW-0375">Hydrogen ion transport</keyword>
<dbReference type="Proteomes" id="UP000075260">
    <property type="component" value="Unassembled WGS sequence"/>
</dbReference>
<evidence type="ECO:0000256" key="3">
    <source>
        <dbReference type="ARBA" id="ARBA00007681"/>
    </source>
</evidence>
<evidence type="ECO:0000256" key="6">
    <source>
        <dbReference type="ARBA" id="ARBA00023065"/>
    </source>
</evidence>
<accession>A0A150Q2S3</accession>
<dbReference type="EMBL" id="JEMA01001108">
    <property type="protein sequence ID" value="KYF62274.1"/>
    <property type="molecule type" value="Genomic_DNA"/>
</dbReference>
<dbReference type="CDD" id="cd12151">
    <property type="entry name" value="F1-ATPase_gamma"/>
    <property type="match status" value="1"/>
</dbReference>
<dbReference type="PANTHER" id="PTHR11693:SF22">
    <property type="entry name" value="ATP SYNTHASE SUBUNIT GAMMA, MITOCHONDRIAL"/>
    <property type="match status" value="1"/>
</dbReference>
<keyword evidence="7 10" id="KW-0472">Membrane</keyword>
<dbReference type="AlphaFoldDB" id="A0A150Q2S3"/>
<proteinExistence type="inferred from homology"/>
<dbReference type="Gene3D" id="1.10.287.80">
    <property type="entry name" value="ATP synthase, gamma subunit, helix hairpin domain"/>
    <property type="match status" value="2"/>
</dbReference>
<evidence type="ECO:0000256" key="2">
    <source>
        <dbReference type="ARBA" id="ARBA00004170"/>
    </source>
</evidence>
<dbReference type="InterPro" id="IPR035968">
    <property type="entry name" value="ATP_synth_F1_ATPase_gsu"/>
</dbReference>
<organism evidence="11 12">
    <name type="scientific">Sorangium cellulosum</name>
    <name type="common">Polyangium cellulosum</name>
    <dbReference type="NCBI Taxonomy" id="56"/>
    <lineage>
        <taxon>Bacteria</taxon>
        <taxon>Pseudomonadati</taxon>
        <taxon>Myxococcota</taxon>
        <taxon>Polyangia</taxon>
        <taxon>Polyangiales</taxon>
        <taxon>Polyangiaceae</taxon>
        <taxon>Sorangium</taxon>
    </lineage>
</organism>
<dbReference type="PANTHER" id="PTHR11693">
    <property type="entry name" value="ATP SYNTHASE GAMMA CHAIN"/>
    <property type="match status" value="1"/>
</dbReference>
<keyword evidence="6 10" id="KW-0406">Ion transport</keyword>
<dbReference type="Pfam" id="PF00231">
    <property type="entry name" value="ATP-synt"/>
    <property type="match status" value="1"/>
</dbReference>
<dbReference type="GO" id="GO:0046933">
    <property type="term" value="F:proton-transporting ATP synthase activity, rotational mechanism"/>
    <property type="evidence" value="ECO:0007669"/>
    <property type="project" value="UniProtKB-UniRule"/>
</dbReference>
<comment type="caution">
    <text evidence="11">The sequence shown here is derived from an EMBL/GenBank/DDBJ whole genome shotgun (WGS) entry which is preliminary data.</text>
</comment>
<comment type="similarity">
    <text evidence="3 10">Belongs to the ATPase gamma chain family.</text>
</comment>
<dbReference type="PRINTS" id="PR00126">
    <property type="entry name" value="ATPASEGAMMA"/>
</dbReference>
<keyword evidence="8 10" id="KW-0139">CF(1)</keyword>